<gene>
    <name evidence="2" type="ORF">HJG63_011180</name>
</gene>
<proteinExistence type="predicted"/>
<feature type="compositionally biased region" description="Polar residues" evidence="1">
    <location>
        <begin position="97"/>
        <end position="109"/>
    </location>
</feature>
<dbReference type="AlphaFoldDB" id="A0A7J8H0S1"/>
<feature type="region of interest" description="Disordered" evidence="1">
    <location>
        <begin position="1"/>
        <end position="121"/>
    </location>
</feature>
<evidence type="ECO:0000313" key="3">
    <source>
        <dbReference type="Proteomes" id="UP000593571"/>
    </source>
</evidence>
<feature type="compositionally biased region" description="Low complexity" evidence="1">
    <location>
        <begin position="60"/>
        <end position="70"/>
    </location>
</feature>
<sequence length="121" mass="13114">MKYNRHGIRDRDGSVGGNAGPEPEARSIWNGSRGPNHRGWTGRRCQSPEPQEQPELNWQVKGGLAKLVGKAGRRGKDRNEAGVENGAASVGSRRESPQTIKYGTATGPSHPTYPKELKMGP</sequence>
<accession>A0A7J8H0S1</accession>
<comment type="caution">
    <text evidence="2">The sequence shown here is derived from an EMBL/GenBank/DDBJ whole genome shotgun (WGS) entry which is preliminary data.</text>
</comment>
<name>A0A7J8H0S1_ROUAE</name>
<reference evidence="2 3" key="1">
    <citation type="journal article" date="2020" name="Nature">
        <title>Six reference-quality genomes reveal evolution of bat adaptations.</title>
        <authorList>
            <person name="Jebb D."/>
            <person name="Huang Z."/>
            <person name="Pippel M."/>
            <person name="Hughes G.M."/>
            <person name="Lavrichenko K."/>
            <person name="Devanna P."/>
            <person name="Winkler S."/>
            <person name="Jermiin L.S."/>
            <person name="Skirmuntt E.C."/>
            <person name="Katzourakis A."/>
            <person name="Burkitt-Gray L."/>
            <person name="Ray D.A."/>
            <person name="Sullivan K.A.M."/>
            <person name="Roscito J.G."/>
            <person name="Kirilenko B.M."/>
            <person name="Davalos L.M."/>
            <person name="Corthals A.P."/>
            <person name="Power M.L."/>
            <person name="Jones G."/>
            <person name="Ransome R.D."/>
            <person name="Dechmann D.K.N."/>
            <person name="Locatelli A.G."/>
            <person name="Puechmaille S.J."/>
            <person name="Fedrigo O."/>
            <person name="Jarvis E.D."/>
            <person name="Hiller M."/>
            <person name="Vernes S.C."/>
            <person name="Myers E.W."/>
            <person name="Teeling E.C."/>
        </authorList>
    </citation>
    <scope>NUCLEOTIDE SEQUENCE [LARGE SCALE GENOMIC DNA]</scope>
    <source>
        <strain evidence="2">MRouAeg1</strain>
        <tissue evidence="2">Muscle</tissue>
    </source>
</reference>
<dbReference type="Proteomes" id="UP000593571">
    <property type="component" value="Unassembled WGS sequence"/>
</dbReference>
<protein>
    <submittedName>
        <fullName evidence="2">Uncharacterized protein</fullName>
    </submittedName>
</protein>
<evidence type="ECO:0000313" key="2">
    <source>
        <dbReference type="EMBL" id="KAF6465758.1"/>
    </source>
</evidence>
<dbReference type="EMBL" id="JACASE010000005">
    <property type="protein sequence ID" value="KAF6465758.1"/>
    <property type="molecule type" value="Genomic_DNA"/>
</dbReference>
<organism evidence="2 3">
    <name type="scientific">Rousettus aegyptiacus</name>
    <name type="common">Egyptian fruit bat</name>
    <name type="synonym">Pteropus aegyptiacus</name>
    <dbReference type="NCBI Taxonomy" id="9407"/>
    <lineage>
        <taxon>Eukaryota</taxon>
        <taxon>Metazoa</taxon>
        <taxon>Chordata</taxon>
        <taxon>Craniata</taxon>
        <taxon>Vertebrata</taxon>
        <taxon>Euteleostomi</taxon>
        <taxon>Mammalia</taxon>
        <taxon>Eutheria</taxon>
        <taxon>Laurasiatheria</taxon>
        <taxon>Chiroptera</taxon>
        <taxon>Yinpterochiroptera</taxon>
        <taxon>Pteropodoidea</taxon>
        <taxon>Pteropodidae</taxon>
        <taxon>Rousettinae</taxon>
        <taxon>Rousettus</taxon>
    </lineage>
</organism>
<keyword evidence="3" id="KW-1185">Reference proteome</keyword>
<evidence type="ECO:0000256" key="1">
    <source>
        <dbReference type="SAM" id="MobiDB-lite"/>
    </source>
</evidence>